<keyword evidence="1" id="KW-1133">Transmembrane helix</keyword>
<feature type="chain" id="PRO_5015354662" description="Seryl-tRNA synthetase" evidence="2">
    <location>
        <begin position="18"/>
        <end position="234"/>
    </location>
</feature>
<evidence type="ECO:0000256" key="1">
    <source>
        <dbReference type="SAM" id="Phobius"/>
    </source>
</evidence>
<dbReference type="Proteomes" id="UP000244932">
    <property type="component" value="Unassembled WGS sequence"/>
</dbReference>
<protein>
    <recommendedName>
        <fullName evidence="5">Seryl-tRNA synthetase</fullName>
    </recommendedName>
</protein>
<organism evidence="3 4">
    <name type="scientific">Pontivivens insulae</name>
    <dbReference type="NCBI Taxonomy" id="1639689"/>
    <lineage>
        <taxon>Bacteria</taxon>
        <taxon>Pseudomonadati</taxon>
        <taxon>Pseudomonadota</taxon>
        <taxon>Alphaproteobacteria</taxon>
        <taxon>Rhodobacterales</taxon>
        <taxon>Paracoccaceae</taxon>
        <taxon>Pontivivens</taxon>
    </lineage>
</organism>
<feature type="transmembrane region" description="Helical" evidence="1">
    <location>
        <begin position="47"/>
        <end position="67"/>
    </location>
</feature>
<keyword evidence="4" id="KW-1185">Reference proteome</keyword>
<keyword evidence="1" id="KW-0472">Membrane</keyword>
<accession>A0A2R8A9Q1</accession>
<feature type="transmembrane region" description="Helical" evidence="1">
    <location>
        <begin position="102"/>
        <end position="123"/>
    </location>
</feature>
<feature type="transmembrane region" description="Helical" evidence="1">
    <location>
        <begin position="165"/>
        <end position="182"/>
    </location>
</feature>
<name>A0A2R8A9Q1_9RHOB</name>
<sequence length="234" mass="25004">MQTLKALLVLVTSITFAAAPFWSDFNGFDPSLYPNPQQNPPIQPAGYAFAIWGLIYLALIAHAGFGVIARRDDEGWDRARWPLILSLGIGTFWLMVAETSPIWATILIWAMLISALAALYRGSAALPGWIGSVPLGLYAGWLSAASWVSLGLLGAGYGIGFGEVVWGYIILALALAFIVAQLRALGWSPGYGAAAIWATIGIMVANWGTSWGMVALGGIGVVILLAQLWLSRRV</sequence>
<evidence type="ECO:0000313" key="4">
    <source>
        <dbReference type="Proteomes" id="UP000244932"/>
    </source>
</evidence>
<dbReference type="AlphaFoldDB" id="A0A2R8A9Q1"/>
<reference evidence="3 4" key="1">
    <citation type="submission" date="2018-03" db="EMBL/GenBank/DDBJ databases">
        <authorList>
            <person name="Keele B.F."/>
        </authorList>
    </citation>
    <scope>NUCLEOTIDE SEQUENCE [LARGE SCALE GENOMIC DNA]</scope>
    <source>
        <strain evidence="3 4">CeCT 8812</strain>
    </source>
</reference>
<proteinExistence type="predicted"/>
<feature type="transmembrane region" description="Helical" evidence="1">
    <location>
        <begin position="211"/>
        <end position="230"/>
    </location>
</feature>
<dbReference type="RefSeq" id="WP_108781687.1">
    <property type="nucleotide sequence ID" value="NZ_OMKW01000002.1"/>
</dbReference>
<evidence type="ECO:0008006" key="5">
    <source>
        <dbReference type="Google" id="ProtNLM"/>
    </source>
</evidence>
<evidence type="ECO:0000256" key="2">
    <source>
        <dbReference type="SAM" id="SignalP"/>
    </source>
</evidence>
<feature type="transmembrane region" description="Helical" evidence="1">
    <location>
        <begin position="79"/>
        <end position="96"/>
    </location>
</feature>
<feature type="signal peptide" evidence="2">
    <location>
        <begin position="1"/>
        <end position="17"/>
    </location>
</feature>
<dbReference type="EMBL" id="OMKW01000002">
    <property type="protein sequence ID" value="SPF28946.1"/>
    <property type="molecule type" value="Genomic_DNA"/>
</dbReference>
<feature type="transmembrane region" description="Helical" evidence="1">
    <location>
        <begin position="189"/>
        <end position="205"/>
    </location>
</feature>
<gene>
    <name evidence="3" type="ORF">POI8812_01249</name>
</gene>
<keyword evidence="1" id="KW-0812">Transmembrane</keyword>
<keyword evidence="2" id="KW-0732">Signal</keyword>
<feature type="transmembrane region" description="Helical" evidence="1">
    <location>
        <begin position="135"/>
        <end position="159"/>
    </location>
</feature>
<dbReference type="OrthoDB" id="5189031at2"/>
<evidence type="ECO:0000313" key="3">
    <source>
        <dbReference type="EMBL" id="SPF28946.1"/>
    </source>
</evidence>